<sequence>MSQGYNKLSSADSKAQQNVPDLIDQDDFTDQQYVVPDDYQNTAKTAKSAPTQPQPEVVQPQIPIDSSNSHMFQINFYRKFFELDSITFFEKIKRALNPINKSTSVSDDNDDNEVTELYGFIWITGTLIFLMFVSSTGANILSEWIHSDDKKYEYSFELLTLSISLFYGYNVLVPLILYVLTTWVLKFPHRLSLTKLISVYGYTNILWFPITAINFLIVVFVNNKSHRLIWNFLEWAIVLASGFVTGLSNLTKLSPIIKKNSLDLTQESAVNRETRLYMIIMVLLAIAHLSFTIIVKISFFGISV</sequence>
<dbReference type="HOGENOM" id="CLU_082766_0_0_1"/>
<dbReference type="GO" id="GO:0005794">
    <property type="term" value="C:Golgi apparatus"/>
    <property type="evidence" value="ECO:0007669"/>
    <property type="project" value="InterPro"/>
</dbReference>
<keyword evidence="2" id="KW-1133">Transmembrane helix</keyword>
<evidence type="ECO:0000256" key="1">
    <source>
        <dbReference type="SAM" id="MobiDB-lite"/>
    </source>
</evidence>
<gene>
    <name evidence="3" type="ordered locus">DEHA2E14410g</name>
</gene>
<dbReference type="InterPro" id="IPR039765">
    <property type="entry name" value="Yip5/YIPF1/YIPF2"/>
</dbReference>
<dbReference type="PANTHER" id="PTHR12822">
    <property type="entry name" value="PROTEIN YIPF"/>
    <property type="match status" value="1"/>
</dbReference>
<organism evidence="3 4">
    <name type="scientific">Debaryomyces hansenii (strain ATCC 36239 / CBS 767 / BCRC 21394 / JCM 1990 / NBRC 0083 / IGC 2968)</name>
    <name type="common">Yeast</name>
    <name type="synonym">Torulaspora hansenii</name>
    <dbReference type="NCBI Taxonomy" id="284592"/>
    <lineage>
        <taxon>Eukaryota</taxon>
        <taxon>Fungi</taxon>
        <taxon>Dikarya</taxon>
        <taxon>Ascomycota</taxon>
        <taxon>Saccharomycotina</taxon>
        <taxon>Pichiomycetes</taxon>
        <taxon>Debaryomycetaceae</taxon>
        <taxon>Debaryomyces</taxon>
    </lineage>
</organism>
<feature type="transmembrane region" description="Helical" evidence="2">
    <location>
        <begin position="228"/>
        <end position="250"/>
    </location>
</feature>
<feature type="transmembrane region" description="Helical" evidence="2">
    <location>
        <begin position="197"/>
        <end position="222"/>
    </location>
</feature>
<dbReference type="OrthoDB" id="10256463at2759"/>
<keyword evidence="4" id="KW-1185">Reference proteome</keyword>
<feature type="region of interest" description="Disordered" evidence="1">
    <location>
        <begin position="42"/>
        <end position="62"/>
    </location>
</feature>
<dbReference type="RefSeq" id="XP_459932.2">
    <property type="nucleotide sequence ID" value="XM_459932.2"/>
</dbReference>
<reference evidence="3 4" key="1">
    <citation type="journal article" date="2004" name="Nature">
        <title>Genome evolution in yeasts.</title>
        <authorList>
            <consortium name="Genolevures"/>
            <person name="Dujon B."/>
            <person name="Sherman D."/>
            <person name="Fischer G."/>
            <person name="Durrens P."/>
            <person name="Casaregola S."/>
            <person name="Lafontaine I."/>
            <person name="de Montigny J."/>
            <person name="Marck C."/>
            <person name="Neuveglise C."/>
            <person name="Talla E."/>
            <person name="Goffard N."/>
            <person name="Frangeul L."/>
            <person name="Aigle M."/>
            <person name="Anthouard V."/>
            <person name="Babour A."/>
            <person name="Barbe V."/>
            <person name="Barnay S."/>
            <person name="Blanchin S."/>
            <person name="Beckerich J.M."/>
            <person name="Beyne E."/>
            <person name="Bleykasten C."/>
            <person name="Boisrame A."/>
            <person name="Boyer J."/>
            <person name="Cattolico L."/>
            <person name="Confanioleri F."/>
            <person name="de Daruvar A."/>
            <person name="Despons L."/>
            <person name="Fabre E."/>
            <person name="Fairhead C."/>
            <person name="Ferry-Dumazet H."/>
            <person name="Groppi A."/>
            <person name="Hantraye F."/>
            <person name="Hennequin C."/>
            <person name="Jauniaux N."/>
            <person name="Joyet P."/>
            <person name="Kachouri R."/>
            <person name="Kerrest A."/>
            <person name="Koszul R."/>
            <person name="Lemaire M."/>
            <person name="Lesur I."/>
            <person name="Ma L."/>
            <person name="Muller H."/>
            <person name="Nicaud J.M."/>
            <person name="Nikolski M."/>
            <person name="Oztas S."/>
            <person name="Ozier-Kalogeropoulos O."/>
            <person name="Pellenz S."/>
            <person name="Potier S."/>
            <person name="Richard G.F."/>
            <person name="Straub M.L."/>
            <person name="Suleau A."/>
            <person name="Swennene D."/>
            <person name="Tekaia F."/>
            <person name="Wesolowski-Louvel M."/>
            <person name="Westhof E."/>
            <person name="Wirth B."/>
            <person name="Zeniou-Meyer M."/>
            <person name="Zivanovic I."/>
            <person name="Bolotin-Fukuhara M."/>
            <person name="Thierry A."/>
            <person name="Bouchier C."/>
            <person name="Caudron B."/>
            <person name="Scarpelli C."/>
            <person name="Gaillardin C."/>
            <person name="Weissenbach J."/>
            <person name="Wincker P."/>
            <person name="Souciet J.L."/>
        </authorList>
    </citation>
    <scope>NUCLEOTIDE SEQUENCE [LARGE SCALE GENOMIC DNA]</scope>
    <source>
        <strain evidence="4">ATCC 36239 / CBS 767 / BCRC 21394 / JCM 1990 / NBRC 0083 / IGC 2968</strain>
    </source>
</reference>
<dbReference type="GO" id="GO:0016192">
    <property type="term" value="P:vesicle-mediated transport"/>
    <property type="evidence" value="ECO:0007669"/>
    <property type="project" value="InterPro"/>
</dbReference>
<dbReference type="AlphaFoldDB" id="Q6BPD8"/>
<keyword evidence="2" id="KW-0472">Membrane</keyword>
<dbReference type="STRING" id="284592.Q6BPD8"/>
<evidence type="ECO:0000313" key="3">
    <source>
        <dbReference type="EMBL" id="CAG88176.2"/>
    </source>
</evidence>
<evidence type="ECO:0000256" key="2">
    <source>
        <dbReference type="SAM" id="Phobius"/>
    </source>
</evidence>
<dbReference type="FunCoup" id="Q6BPD8">
    <property type="interactions" value="336"/>
</dbReference>
<dbReference type="KEGG" id="dha:DEHA2E14410g"/>
<dbReference type="GO" id="GO:0031267">
    <property type="term" value="F:small GTPase binding"/>
    <property type="evidence" value="ECO:0007669"/>
    <property type="project" value="InterPro"/>
</dbReference>
<keyword evidence="2" id="KW-0812">Transmembrane</keyword>
<accession>Q6BPD8</accession>
<dbReference type="Proteomes" id="UP000000599">
    <property type="component" value="Chromosome E"/>
</dbReference>
<dbReference type="VEuPathDB" id="FungiDB:DEHA2E14410g"/>
<dbReference type="OMA" id="MFQINFY"/>
<evidence type="ECO:0000313" key="4">
    <source>
        <dbReference type="Proteomes" id="UP000000599"/>
    </source>
</evidence>
<feature type="transmembrane region" description="Helical" evidence="2">
    <location>
        <begin position="117"/>
        <end position="141"/>
    </location>
</feature>
<dbReference type="InParanoid" id="Q6BPD8"/>
<name>Q6BPD8_DEBHA</name>
<dbReference type="GeneID" id="2902345"/>
<dbReference type="EMBL" id="CR382137">
    <property type="protein sequence ID" value="CAG88176.2"/>
    <property type="molecule type" value="Genomic_DNA"/>
</dbReference>
<feature type="transmembrane region" description="Helical" evidence="2">
    <location>
        <begin position="276"/>
        <end position="302"/>
    </location>
</feature>
<feature type="transmembrane region" description="Helical" evidence="2">
    <location>
        <begin position="161"/>
        <end position="185"/>
    </location>
</feature>
<feature type="compositionally biased region" description="Polar residues" evidence="1">
    <location>
        <begin position="1"/>
        <end position="19"/>
    </location>
</feature>
<protein>
    <submittedName>
        <fullName evidence="3">DEHA2E14410p</fullName>
    </submittedName>
</protein>
<feature type="compositionally biased region" description="Polar residues" evidence="1">
    <location>
        <begin position="42"/>
        <end position="51"/>
    </location>
</feature>
<dbReference type="PANTHER" id="PTHR12822:SF2">
    <property type="entry name" value="PROTEIN YIPF"/>
    <property type="match status" value="1"/>
</dbReference>
<feature type="region of interest" description="Disordered" evidence="1">
    <location>
        <begin position="1"/>
        <end position="27"/>
    </location>
</feature>
<dbReference type="eggNOG" id="KOG3114">
    <property type="taxonomic scope" value="Eukaryota"/>
</dbReference>
<proteinExistence type="predicted"/>